<dbReference type="CDD" id="cd00302">
    <property type="entry name" value="cytochrome_P450"/>
    <property type="match status" value="1"/>
</dbReference>
<evidence type="ECO:0000256" key="1">
    <source>
        <dbReference type="ARBA" id="ARBA00001971"/>
    </source>
</evidence>
<proteinExistence type="inferred from homology"/>
<evidence type="ECO:0000313" key="9">
    <source>
        <dbReference type="Proteomes" id="UP001595621"/>
    </source>
</evidence>
<gene>
    <name evidence="8" type="ORF">ACFOE0_17895</name>
</gene>
<comment type="similarity">
    <text evidence="2">Belongs to the cytochrome P450 family.</text>
</comment>
<evidence type="ECO:0000256" key="3">
    <source>
        <dbReference type="ARBA" id="ARBA00022617"/>
    </source>
</evidence>
<organism evidence="8 9">
    <name type="scientific">Shewanella submarina</name>
    <dbReference type="NCBI Taxonomy" id="2016376"/>
    <lineage>
        <taxon>Bacteria</taxon>
        <taxon>Pseudomonadati</taxon>
        <taxon>Pseudomonadota</taxon>
        <taxon>Gammaproteobacteria</taxon>
        <taxon>Alteromonadales</taxon>
        <taxon>Shewanellaceae</taxon>
        <taxon>Shewanella</taxon>
    </lineage>
</organism>
<evidence type="ECO:0000256" key="7">
    <source>
        <dbReference type="ARBA" id="ARBA00023033"/>
    </source>
</evidence>
<protein>
    <submittedName>
        <fullName evidence="8">Cytochrome P450</fullName>
    </submittedName>
</protein>
<comment type="cofactor">
    <cofactor evidence="1">
        <name>heme</name>
        <dbReference type="ChEBI" id="CHEBI:30413"/>
    </cofactor>
</comment>
<sequence length="438" mass="49517">MSLSALPPHIQALLARIRAGERNIRFSDQQYGAFDADAARGLNQANYADLTMPPRVSDILLHRSSPTVSWQQIRQLWLGLLKDAVAGPALESWYQKVGRELTLASGQAVDLVQLIHKVFAEQNTDIVLSGLSERDSSVLRRNQAASLAFLLEESASRETQLQRWRRHWRSIQVGNIVRKTLRQRAAGKASRQQDMTDSLIELLPELGIGRAVDSVVMALTAVNGPPGAAAACLLYECQQQSDWFEKVCEELQQITVHQICADPLRQAPLSRRFIKEVLRLWNVPMLVRQVRTDLEWQGEQIQKDSVLMFSPFFVHRNPEYWPQPDEFNPERWLADSPHASQCPHTYVPFGWAPKSCVGAMLGSTQLLLLLHLFATRFQWKLLEPDRLDITMTALPQPVAFDVELMVRTSASGQLTRPDILSQGPLCPFSETKLEEEQS</sequence>
<dbReference type="Pfam" id="PF00067">
    <property type="entry name" value="p450"/>
    <property type="match status" value="1"/>
</dbReference>
<keyword evidence="9" id="KW-1185">Reference proteome</keyword>
<reference evidence="9" key="1">
    <citation type="journal article" date="2019" name="Int. J. Syst. Evol. Microbiol.">
        <title>The Global Catalogue of Microorganisms (GCM) 10K type strain sequencing project: providing services to taxonomists for standard genome sequencing and annotation.</title>
        <authorList>
            <consortium name="The Broad Institute Genomics Platform"/>
            <consortium name="The Broad Institute Genome Sequencing Center for Infectious Disease"/>
            <person name="Wu L."/>
            <person name="Ma J."/>
        </authorList>
    </citation>
    <scope>NUCLEOTIDE SEQUENCE [LARGE SCALE GENOMIC DNA]</scope>
    <source>
        <strain evidence="9">KCTC 52277</strain>
    </source>
</reference>
<keyword evidence="7" id="KW-0503">Monooxygenase</keyword>
<dbReference type="InterPro" id="IPR002403">
    <property type="entry name" value="Cyt_P450_E_grp-IV"/>
</dbReference>
<evidence type="ECO:0000313" key="8">
    <source>
        <dbReference type="EMBL" id="MFC3140034.1"/>
    </source>
</evidence>
<dbReference type="RefSeq" id="WP_248933973.1">
    <property type="nucleotide sequence ID" value="NZ_JAKILF010000001.1"/>
</dbReference>
<keyword evidence="5" id="KW-0560">Oxidoreductase</keyword>
<keyword evidence="3" id="KW-0349">Heme</keyword>
<evidence type="ECO:0000256" key="2">
    <source>
        <dbReference type="ARBA" id="ARBA00010617"/>
    </source>
</evidence>
<dbReference type="PRINTS" id="PR00465">
    <property type="entry name" value="EP450IV"/>
</dbReference>
<keyword evidence="4" id="KW-0479">Metal-binding</keyword>
<dbReference type="PANTHER" id="PTHR24286:SF24">
    <property type="entry name" value="LANOSTEROL 14-ALPHA DEMETHYLASE"/>
    <property type="match status" value="1"/>
</dbReference>
<dbReference type="InterPro" id="IPR036396">
    <property type="entry name" value="Cyt_P450_sf"/>
</dbReference>
<dbReference type="Gene3D" id="1.10.630.10">
    <property type="entry name" value="Cytochrome P450"/>
    <property type="match status" value="1"/>
</dbReference>
<dbReference type="InterPro" id="IPR001128">
    <property type="entry name" value="Cyt_P450"/>
</dbReference>
<evidence type="ECO:0000256" key="6">
    <source>
        <dbReference type="ARBA" id="ARBA00023004"/>
    </source>
</evidence>
<dbReference type="Proteomes" id="UP001595621">
    <property type="component" value="Unassembled WGS sequence"/>
</dbReference>
<evidence type="ECO:0000256" key="5">
    <source>
        <dbReference type="ARBA" id="ARBA00023002"/>
    </source>
</evidence>
<dbReference type="SUPFAM" id="SSF48264">
    <property type="entry name" value="Cytochrome P450"/>
    <property type="match status" value="1"/>
</dbReference>
<name>A0ABV7GII7_9GAMM</name>
<evidence type="ECO:0000256" key="4">
    <source>
        <dbReference type="ARBA" id="ARBA00022723"/>
    </source>
</evidence>
<dbReference type="PANTHER" id="PTHR24286">
    <property type="entry name" value="CYTOCHROME P450 26"/>
    <property type="match status" value="1"/>
</dbReference>
<accession>A0ABV7GII7</accession>
<dbReference type="EMBL" id="JBHRTD010000018">
    <property type="protein sequence ID" value="MFC3140034.1"/>
    <property type="molecule type" value="Genomic_DNA"/>
</dbReference>
<comment type="caution">
    <text evidence="8">The sequence shown here is derived from an EMBL/GenBank/DDBJ whole genome shotgun (WGS) entry which is preliminary data.</text>
</comment>
<keyword evidence="6" id="KW-0408">Iron</keyword>